<proteinExistence type="predicted"/>
<keyword evidence="2" id="KW-1185">Reference proteome</keyword>
<evidence type="ECO:0000313" key="1">
    <source>
        <dbReference type="EMBL" id="EPS30407.1"/>
    </source>
</evidence>
<name>S8B6V4_PENO1</name>
<evidence type="ECO:0000313" key="2">
    <source>
        <dbReference type="Proteomes" id="UP000019376"/>
    </source>
</evidence>
<reference evidence="1 2" key="1">
    <citation type="journal article" date="2013" name="PLoS ONE">
        <title>Genomic and secretomic analyses reveal unique features of the lignocellulolytic enzyme system of Penicillium decumbens.</title>
        <authorList>
            <person name="Liu G."/>
            <person name="Zhang L."/>
            <person name="Wei X."/>
            <person name="Zou G."/>
            <person name="Qin Y."/>
            <person name="Ma L."/>
            <person name="Li J."/>
            <person name="Zheng H."/>
            <person name="Wang S."/>
            <person name="Wang C."/>
            <person name="Xun L."/>
            <person name="Zhao G.-P."/>
            <person name="Zhou Z."/>
            <person name="Qu Y."/>
        </authorList>
    </citation>
    <scope>NUCLEOTIDE SEQUENCE [LARGE SCALE GENOMIC DNA]</scope>
    <source>
        <strain evidence="2">114-2 / CGMCC 5302</strain>
    </source>
</reference>
<dbReference type="Proteomes" id="UP000019376">
    <property type="component" value="Unassembled WGS sequence"/>
</dbReference>
<gene>
    <name evidence="1" type="ORF">PDE_05358</name>
</gene>
<accession>S8B6V4</accession>
<protein>
    <submittedName>
        <fullName evidence="1">Uncharacterized protein</fullName>
    </submittedName>
</protein>
<dbReference type="AlphaFoldDB" id="S8B6V4"/>
<dbReference type="HOGENOM" id="CLU_1366666_0_0_1"/>
<sequence length="200" mass="22171">MDDHWVPRILGPIAITAHTECILDTTFVLYTCSINVGIEDASRSQQESPKFRGPFHPKYPSLPIVHTFRTASASTRKLRYDDTAQLKLGPNISVSLVSAAAFFSFPHPPGERESKTLLLLVPLLPSSSSFSPPLLFFYQALFLSSSSFSFGQFVECAESGPTDRELESFRLPFFCQSHLDLLSSRIPSSITTILPILDVC</sequence>
<dbReference type="EMBL" id="KB644412">
    <property type="protein sequence ID" value="EPS30407.1"/>
    <property type="molecule type" value="Genomic_DNA"/>
</dbReference>
<organism evidence="1 2">
    <name type="scientific">Penicillium oxalicum (strain 114-2 / CGMCC 5302)</name>
    <name type="common">Penicillium decumbens</name>
    <dbReference type="NCBI Taxonomy" id="933388"/>
    <lineage>
        <taxon>Eukaryota</taxon>
        <taxon>Fungi</taxon>
        <taxon>Dikarya</taxon>
        <taxon>Ascomycota</taxon>
        <taxon>Pezizomycotina</taxon>
        <taxon>Eurotiomycetes</taxon>
        <taxon>Eurotiomycetidae</taxon>
        <taxon>Eurotiales</taxon>
        <taxon>Aspergillaceae</taxon>
        <taxon>Penicillium</taxon>
    </lineage>
</organism>